<dbReference type="AlphaFoldDB" id="A0A1E8GMQ4"/>
<evidence type="ECO:0000313" key="2">
    <source>
        <dbReference type="EMBL" id="OFI48808.1"/>
    </source>
</evidence>
<name>A0A1E8GMQ4_9LACT</name>
<reference evidence="3" key="1">
    <citation type="submission" date="2016-09" db="EMBL/GenBank/DDBJ databases">
        <title>Draft genome sequence of a novel species of the family Streptococcaceae isolated from flowers.</title>
        <authorList>
            <person name="Chuah L.-O."/>
            <person name="Yap K.-P."/>
            <person name="Thong K.L."/>
            <person name="Liong M.T."/>
            <person name="Ahmad R."/>
            <person name="Rusul G."/>
        </authorList>
    </citation>
    <scope>NUCLEOTIDE SEQUENCE [LARGE SCALE GENOMIC DNA]</scope>
    <source>
        <strain evidence="3">DF1</strain>
    </source>
</reference>
<dbReference type="Gene3D" id="3.40.30.10">
    <property type="entry name" value="Glutaredoxin"/>
    <property type="match status" value="1"/>
</dbReference>
<evidence type="ECO:0000259" key="1">
    <source>
        <dbReference type="Pfam" id="PF00462"/>
    </source>
</evidence>
<evidence type="ECO:0000313" key="3">
    <source>
        <dbReference type="Proteomes" id="UP000178622"/>
    </source>
</evidence>
<dbReference type="OrthoDB" id="9795531at2"/>
<dbReference type="InterPro" id="IPR036249">
    <property type="entry name" value="Thioredoxin-like_sf"/>
</dbReference>
<proteinExistence type="predicted"/>
<gene>
    <name evidence="2" type="ORF">BG261_05310</name>
</gene>
<keyword evidence="3" id="KW-1185">Reference proteome</keyword>
<dbReference type="SUPFAM" id="SSF52833">
    <property type="entry name" value="Thioredoxin-like"/>
    <property type="match status" value="1"/>
</dbReference>
<dbReference type="InterPro" id="IPR002109">
    <property type="entry name" value="Glutaredoxin"/>
</dbReference>
<protein>
    <submittedName>
        <fullName evidence="2">NrdH-redoxin</fullName>
    </submittedName>
</protein>
<dbReference type="STRING" id="1859473.BG261_05310"/>
<dbReference type="EMBL" id="MKIR01000023">
    <property type="protein sequence ID" value="OFI48808.1"/>
    <property type="molecule type" value="Genomic_DNA"/>
</dbReference>
<dbReference type="PROSITE" id="PS51354">
    <property type="entry name" value="GLUTAREDOXIN_2"/>
    <property type="match status" value="1"/>
</dbReference>
<accession>A0A1E8GMQ4</accession>
<feature type="domain" description="Glutaredoxin" evidence="1">
    <location>
        <begin position="4"/>
        <end position="57"/>
    </location>
</feature>
<organism evidence="2 3">
    <name type="scientific">Floricoccus tropicus</name>
    <dbReference type="NCBI Taxonomy" id="1859473"/>
    <lineage>
        <taxon>Bacteria</taxon>
        <taxon>Bacillati</taxon>
        <taxon>Bacillota</taxon>
        <taxon>Bacilli</taxon>
        <taxon>Lactobacillales</taxon>
        <taxon>Streptococcaceae</taxon>
        <taxon>Floricoccus</taxon>
    </lineage>
</organism>
<dbReference type="RefSeq" id="WP_070792741.1">
    <property type="nucleotide sequence ID" value="NZ_MKIR01000023.1"/>
</dbReference>
<dbReference type="Proteomes" id="UP000178622">
    <property type="component" value="Unassembled WGS sequence"/>
</dbReference>
<comment type="caution">
    <text evidence="2">The sequence shown here is derived from an EMBL/GenBank/DDBJ whole genome shotgun (WGS) entry which is preliminary data.</text>
</comment>
<dbReference type="CDD" id="cd02976">
    <property type="entry name" value="NrdH"/>
    <property type="match status" value="1"/>
</dbReference>
<sequence length="73" mass="8328">MQQVKIYTKENCPPCMMTKKHLTSKGIEFQELSILDHIDELKEKGFSSAPVIKVGKEMFSGFNINKIKELILA</sequence>
<dbReference type="Pfam" id="PF00462">
    <property type="entry name" value="Glutaredoxin"/>
    <property type="match status" value="1"/>
</dbReference>